<comment type="similarity">
    <text evidence="1">In the C-terminal section; belongs to the class-I pyridoxal-phosphate-dependent aminotransferase family.</text>
</comment>
<dbReference type="GO" id="GO:0004069">
    <property type="term" value="F:L-aspartate:2-oxoglutarate aminotransferase activity"/>
    <property type="evidence" value="ECO:0007669"/>
    <property type="project" value="UniProtKB-EC"/>
</dbReference>
<dbReference type="GO" id="GO:0003700">
    <property type="term" value="F:DNA-binding transcription factor activity"/>
    <property type="evidence" value="ECO:0007669"/>
    <property type="project" value="InterPro"/>
</dbReference>
<gene>
    <name evidence="7" type="ORF">AVDCRST_MAG35-2355</name>
</gene>
<dbReference type="SUPFAM" id="SSF46785">
    <property type="entry name" value="Winged helix' DNA-binding domain"/>
    <property type="match status" value="1"/>
</dbReference>
<dbReference type="SUPFAM" id="SSF53383">
    <property type="entry name" value="PLP-dependent transferases"/>
    <property type="match status" value="1"/>
</dbReference>
<organism evidence="7">
    <name type="scientific">uncultured Quadrisphaera sp</name>
    <dbReference type="NCBI Taxonomy" id="904978"/>
    <lineage>
        <taxon>Bacteria</taxon>
        <taxon>Bacillati</taxon>
        <taxon>Actinomycetota</taxon>
        <taxon>Actinomycetes</taxon>
        <taxon>Kineosporiales</taxon>
        <taxon>Kineosporiaceae</taxon>
        <taxon>Quadrisphaera</taxon>
        <taxon>environmental samples</taxon>
    </lineage>
</organism>
<dbReference type="PRINTS" id="PR00035">
    <property type="entry name" value="HTHGNTR"/>
</dbReference>
<dbReference type="InterPro" id="IPR000524">
    <property type="entry name" value="Tscrpt_reg_HTH_GntR"/>
</dbReference>
<dbReference type="InterPro" id="IPR015424">
    <property type="entry name" value="PyrdxlP-dep_Trfase"/>
</dbReference>
<dbReference type="GO" id="GO:0030170">
    <property type="term" value="F:pyridoxal phosphate binding"/>
    <property type="evidence" value="ECO:0007669"/>
    <property type="project" value="InterPro"/>
</dbReference>
<dbReference type="Pfam" id="PF00392">
    <property type="entry name" value="GntR"/>
    <property type="match status" value="1"/>
</dbReference>
<dbReference type="InterPro" id="IPR051446">
    <property type="entry name" value="HTH_trans_reg/aminotransferase"/>
</dbReference>
<dbReference type="InterPro" id="IPR004839">
    <property type="entry name" value="Aminotransferase_I/II_large"/>
</dbReference>
<dbReference type="CDD" id="cd07377">
    <property type="entry name" value="WHTH_GntR"/>
    <property type="match status" value="1"/>
</dbReference>
<dbReference type="InterPro" id="IPR036388">
    <property type="entry name" value="WH-like_DNA-bd_sf"/>
</dbReference>
<dbReference type="SMART" id="SM00345">
    <property type="entry name" value="HTH_GNTR"/>
    <property type="match status" value="1"/>
</dbReference>
<dbReference type="Pfam" id="PF00155">
    <property type="entry name" value="Aminotran_1_2"/>
    <property type="match status" value="1"/>
</dbReference>
<evidence type="ECO:0000256" key="2">
    <source>
        <dbReference type="ARBA" id="ARBA00022898"/>
    </source>
</evidence>
<name>A0A6J4PXI0_9ACTN</name>
<dbReference type="Gene3D" id="3.40.640.10">
    <property type="entry name" value="Type I PLP-dependent aspartate aminotransferase-like (Major domain)"/>
    <property type="match status" value="1"/>
</dbReference>
<evidence type="ECO:0000313" key="7">
    <source>
        <dbReference type="EMBL" id="CAA9427036.1"/>
    </source>
</evidence>
<keyword evidence="4" id="KW-0238">DNA-binding</keyword>
<dbReference type="GO" id="GO:0003677">
    <property type="term" value="F:DNA binding"/>
    <property type="evidence" value="ECO:0007669"/>
    <property type="project" value="UniProtKB-KW"/>
</dbReference>
<dbReference type="EC" id="2.6.1.1" evidence="7"/>
<keyword evidence="7" id="KW-0808">Transferase</keyword>
<keyword evidence="7" id="KW-0032">Aminotransferase</keyword>
<sequence length="492" mass="51740">MASSTDRPAAGSGGITADRLAVLIGRDTLHAPLNASLATNIRAMVSDGRLPVGSRLPAERELATALGLSRVTVSTAYRRLREQGWAGAHQGSGTWTRTPDGGRVVAAWVPGVPLEGQLDLSYTAPSGPPEVAEAYATALTMLPRHLPGHGYAPQGLPELRERLAARFTARGLPTSVEQVVVTLGAAGGITAALRALTDPGDRVLVEHPVWPNALDVLGVLRTRAVPVPLDPERTAEFVAALHRAARQTSARAAYLVPDFSNPTGAVLDVEDRRHLAASLQQQDVTVLADETLTDLPLEGQEVPPPLAAFARPGAVVTVGSLSKAVWAGVRTGWVRGEAPFLARVASAMSREHGSLSIVDQLAACALLDGLDDALVRRRAELRTQRDALVAALAARLPEWRVPVPDGGLSLWCHLPPGTSSSLLADAAEPLGLRIATGSRFGTGHAFDDRLRLPFTQPVPVLERAVELLVAARDAAAAGHGRRPAPREAVLLG</sequence>
<dbReference type="Gene3D" id="1.10.10.10">
    <property type="entry name" value="Winged helix-like DNA-binding domain superfamily/Winged helix DNA-binding domain"/>
    <property type="match status" value="1"/>
</dbReference>
<dbReference type="PROSITE" id="PS50949">
    <property type="entry name" value="HTH_GNTR"/>
    <property type="match status" value="1"/>
</dbReference>
<dbReference type="PANTHER" id="PTHR46577:SF1">
    <property type="entry name" value="HTH-TYPE TRANSCRIPTIONAL REGULATORY PROTEIN GABR"/>
    <property type="match status" value="1"/>
</dbReference>
<keyword evidence="5" id="KW-0804">Transcription</keyword>
<dbReference type="AlphaFoldDB" id="A0A6J4PXI0"/>
<evidence type="ECO:0000256" key="1">
    <source>
        <dbReference type="ARBA" id="ARBA00005384"/>
    </source>
</evidence>
<feature type="domain" description="HTH gntR-type" evidence="6">
    <location>
        <begin position="31"/>
        <end position="99"/>
    </location>
</feature>
<evidence type="ECO:0000256" key="3">
    <source>
        <dbReference type="ARBA" id="ARBA00023015"/>
    </source>
</evidence>
<evidence type="ECO:0000259" key="6">
    <source>
        <dbReference type="PROSITE" id="PS50949"/>
    </source>
</evidence>
<keyword evidence="2" id="KW-0663">Pyridoxal phosphate</keyword>
<proteinExistence type="inferred from homology"/>
<evidence type="ECO:0000256" key="4">
    <source>
        <dbReference type="ARBA" id="ARBA00023125"/>
    </source>
</evidence>
<dbReference type="EMBL" id="CADCUY010000483">
    <property type="protein sequence ID" value="CAA9427036.1"/>
    <property type="molecule type" value="Genomic_DNA"/>
</dbReference>
<dbReference type="CDD" id="cd00609">
    <property type="entry name" value="AAT_like"/>
    <property type="match status" value="1"/>
</dbReference>
<dbReference type="InterPro" id="IPR036390">
    <property type="entry name" value="WH_DNA-bd_sf"/>
</dbReference>
<dbReference type="InterPro" id="IPR015421">
    <property type="entry name" value="PyrdxlP-dep_Trfase_major"/>
</dbReference>
<reference evidence="7" key="1">
    <citation type="submission" date="2020-02" db="EMBL/GenBank/DDBJ databases">
        <authorList>
            <person name="Meier V. D."/>
        </authorList>
    </citation>
    <scope>NUCLEOTIDE SEQUENCE</scope>
    <source>
        <strain evidence="7">AVDCRST_MAG35</strain>
    </source>
</reference>
<keyword evidence="3" id="KW-0805">Transcription regulation</keyword>
<evidence type="ECO:0000256" key="5">
    <source>
        <dbReference type="ARBA" id="ARBA00023163"/>
    </source>
</evidence>
<dbReference type="PANTHER" id="PTHR46577">
    <property type="entry name" value="HTH-TYPE TRANSCRIPTIONAL REGULATORY PROTEIN GABR"/>
    <property type="match status" value="1"/>
</dbReference>
<protein>
    <submittedName>
        <fullName evidence="7">Transcriptional regulator, GntR family domain / Aspartate aminotransferase</fullName>
        <ecNumber evidence="7">2.6.1.1</ecNumber>
    </submittedName>
</protein>
<accession>A0A6J4PXI0</accession>